<accession>A0A2T0UJ00</accession>
<sequence length="269" mass="29411">MNEWELESEIAAYYERGGERERLSRNARGRLEFARMQDLLRRLLPGEGLDVLDVGGATGVHASWLASDGHKVTLVDPVPSQVAVAAQIPGVDALVGDARELPCGDAAFDAVLLMGPLYHLTEREQRVRAVAEARRCARPGGLVAAVTINRAAAWNDWLLFMAHGIDRHITAEDSLQVLRDGQLRFHDQEMFTTAHLSHPSETASEFADAGLAPEQYAVQGFPGYLPDLEQLIDDEAARAHLMDGLRVIEREPSLIGASNHLLTAAVVPE</sequence>
<gene>
    <name evidence="2" type="ORF">B0I28_106338</name>
</gene>
<dbReference type="InterPro" id="IPR041698">
    <property type="entry name" value="Methyltransf_25"/>
</dbReference>
<dbReference type="InterPro" id="IPR029063">
    <property type="entry name" value="SAM-dependent_MTases_sf"/>
</dbReference>
<keyword evidence="3" id="KW-1185">Reference proteome</keyword>
<keyword evidence="2" id="KW-0830">Ubiquinone</keyword>
<dbReference type="GO" id="GO:0008168">
    <property type="term" value="F:methyltransferase activity"/>
    <property type="evidence" value="ECO:0007669"/>
    <property type="project" value="UniProtKB-KW"/>
</dbReference>
<feature type="domain" description="Methyltransferase" evidence="1">
    <location>
        <begin position="51"/>
        <end position="141"/>
    </location>
</feature>
<reference evidence="2 3" key="1">
    <citation type="submission" date="2018-03" db="EMBL/GenBank/DDBJ databases">
        <title>Genomic Encyclopedia of Type Strains, Phase III (KMG-III): the genomes of soil and plant-associated and newly described type strains.</title>
        <authorList>
            <person name="Whitman W."/>
        </authorList>
    </citation>
    <scope>NUCLEOTIDE SEQUENCE [LARGE SCALE GENOMIC DNA]</scope>
    <source>
        <strain evidence="2 3">CGMCC 4.7067</strain>
    </source>
</reference>
<evidence type="ECO:0000259" key="1">
    <source>
        <dbReference type="Pfam" id="PF13649"/>
    </source>
</evidence>
<dbReference type="EMBL" id="PVTJ01000006">
    <property type="protein sequence ID" value="PRY57915.1"/>
    <property type="molecule type" value="Genomic_DNA"/>
</dbReference>
<organism evidence="2 3">
    <name type="scientific">Glycomyces artemisiae</name>
    <dbReference type="NCBI Taxonomy" id="1076443"/>
    <lineage>
        <taxon>Bacteria</taxon>
        <taxon>Bacillati</taxon>
        <taxon>Actinomycetota</taxon>
        <taxon>Actinomycetes</taxon>
        <taxon>Glycomycetales</taxon>
        <taxon>Glycomycetaceae</taxon>
        <taxon>Glycomyces</taxon>
    </lineage>
</organism>
<keyword evidence="2" id="KW-0808">Transferase</keyword>
<dbReference type="Proteomes" id="UP000238176">
    <property type="component" value="Unassembled WGS sequence"/>
</dbReference>
<keyword evidence="2" id="KW-0489">Methyltransferase</keyword>
<dbReference type="CDD" id="cd02440">
    <property type="entry name" value="AdoMet_MTases"/>
    <property type="match status" value="1"/>
</dbReference>
<evidence type="ECO:0000313" key="2">
    <source>
        <dbReference type="EMBL" id="PRY57915.1"/>
    </source>
</evidence>
<proteinExistence type="predicted"/>
<dbReference type="RefSeq" id="WP_106365089.1">
    <property type="nucleotide sequence ID" value="NZ_PVTJ01000006.1"/>
</dbReference>
<dbReference type="Gene3D" id="3.40.50.150">
    <property type="entry name" value="Vaccinia Virus protein VP39"/>
    <property type="match status" value="1"/>
</dbReference>
<protein>
    <submittedName>
        <fullName evidence="2">Ubiquinone/menaquinone biosynthesis C-methylase UbiE</fullName>
    </submittedName>
</protein>
<dbReference type="GO" id="GO:0032259">
    <property type="term" value="P:methylation"/>
    <property type="evidence" value="ECO:0007669"/>
    <property type="project" value="UniProtKB-KW"/>
</dbReference>
<dbReference type="Pfam" id="PF13649">
    <property type="entry name" value="Methyltransf_25"/>
    <property type="match status" value="1"/>
</dbReference>
<dbReference type="SUPFAM" id="SSF53335">
    <property type="entry name" value="S-adenosyl-L-methionine-dependent methyltransferases"/>
    <property type="match status" value="1"/>
</dbReference>
<evidence type="ECO:0000313" key="3">
    <source>
        <dbReference type="Proteomes" id="UP000238176"/>
    </source>
</evidence>
<name>A0A2T0UJ00_9ACTN</name>
<dbReference type="OrthoDB" id="9810615at2"/>
<dbReference type="AlphaFoldDB" id="A0A2T0UJ00"/>
<comment type="caution">
    <text evidence="2">The sequence shown here is derived from an EMBL/GenBank/DDBJ whole genome shotgun (WGS) entry which is preliminary data.</text>
</comment>
<dbReference type="PANTHER" id="PTHR43591">
    <property type="entry name" value="METHYLTRANSFERASE"/>
    <property type="match status" value="1"/>
</dbReference>